<dbReference type="PANTHER" id="PTHR39662">
    <property type="entry name" value="DUF354 DOMAIN-CONTAINING PROTEIN-RELATED"/>
    <property type="match status" value="1"/>
</dbReference>
<dbReference type="InterPro" id="IPR007152">
    <property type="entry name" value="DUF354"/>
</dbReference>
<evidence type="ECO:0000313" key="2">
    <source>
        <dbReference type="Proteomes" id="UP000288096"/>
    </source>
</evidence>
<dbReference type="AlphaFoldDB" id="A0A401FTV0"/>
<comment type="caution">
    <text evidence="1">The sequence shown here is derived from an EMBL/GenBank/DDBJ whole genome shotgun (WGS) entry which is preliminary data.</text>
</comment>
<dbReference type="Proteomes" id="UP000288096">
    <property type="component" value="Unassembled WGS sequence"/>
</dbReference>
<organism evidence="1 2">
    <name type="scientific">Desulfonema ishimotonii</name>
    <dbReference type="NCBI Taxonomy" id="45657"/>
    <lineage>
        <taxon>Bacteria</taxon>
        <taxon>Pseudomonadati</taxon>
        <taxon>Thermodesulfobacteriota</taxon>
        <taxon>Desulfobacteria</taxon>
        <taxon>Desulfobacterales</taxon>
        <taxon>Desulfococcaceae</taxon>
        <taxon>Desulfonema</taxon>
    </lineage>
</organism>
<dbReference type="SUPFAM" id="SSF53756">
    <property type="entry name" value="UDP-Glycosyltransferase/glycogen phosphorylase"/>
    <property type="match status" value="1"/>
</dbReference>
<dbReference type="RefSeq" id="WP_124327808.1">
    <property type="nucleotide sequence ID" value="NZ_BEXT01000001.1"/>
</dbReference>
<gene>
    <name evidence="1" type="ORF">DENIS_1335</name>
</gene>
<dbReference type="OrthoDB" id="7058268at2"/>
<name>A0A401FTV0_9BACT</name>
<dbReference type="PANTHER" id="PTHR39662:SF1">
    <property type="entry name" value="DUF354 DOMAIN-CONTAINING PROTEIN"/>
    <property type="match status" value="1"/>
</dbReference>
<evidence type="ECO:0000313" key="1">
    <source>
        <dbReference type="EMBL" id="GBC60383.1"/>
    </source>
</evidence>
<protein>
    <submittedName>
        <fullName evidence="1">DUF354 domain-containing protein</fullName>
    </submittedName>
</protein>
<dbReference type="PIRSF" id="PIRSF005357">
    <property type="entry name" value="UCP005357"/>
    <property type="match status" value="1"/>
</dbReference>
<reference evidence="2" key="2">
    <citation type="submission" date="2019-01" db="EMBL/GenBank/DDBJ databases">
        <title>Genome sequence of Desulfonema ishimotonii strain Tokyo 01.</title>
        <authorList>
            <person name="Fukui M."/>
        </authorList>
    </citation>
    <scope>NUCLEOTIDE SEQUENCE [LARGE SCALE GENOMIC DNA]</scope>
    <source>
        <strain evidence="2">Tokyo 01</strain>
    </source>
</reference>
<proteinExistence type="predicted"/>
<reference evidence="2" key="1">
    <citation type="submission" date="2017-11" db="EMBL/GenBank/DDBJ databases">
        <authorList>
            <person name="Watanabe M."/>
            <person name="Kojima H."/>
        </authorList>
    </citation>
    <scope>NUCLEOTIDE SEQUENCE [LARGE SCALE GENOMIC DNA]</scope>
    <source>
        <strain evidence="2">Tokyo 01</strain>
    </source>
</reference>
<accession>A0A401FTV0</accession>
<keyword evidence="2" id="KW-1185">Reference proteome</keyword>
<dbReference type="EMBL" id="BEXT01000001">
    <property type="protein sequence ID" value="GBC60383.1"/>
    <property type="molecule type" value="Genomic_DNA"/>
</dbReference>
<sequence length="346" mass="39543">MRILVDIGHPAHVHFYKHAIWDCQRRGHEVLISARNKDVTIPLLNRYGFPYKILSDVGSGFWGLTGEFIKREWALIHLIRGFDPHVVTEIGGLFIAPVCKLLGKPSVVFTDTEIAPLDPYLVYPFADIVCTPDCFMRNIGKNHMPYAGYHELAYLNPDYFRPDPTVLDELGVEEGEPFIVLRFVAWKASHDIGQHGFTFQSKQEAVTSLSRYGKVFITSEMPLPDEFEPYRITVPPHRIHDVLYYARLFIGDGATMATEAALLGTPAIYTASMASNLGNFVDLMGRYRLVYSYTDPHESLKKAISLLKDKKSKEDWRRRLKVLLADKIDVTQYIVRLLEKYPYAKS</sequence>
<dbReference type="Pfam" id="PF04007">
    <property type="entry name" value="DUF354"/>
    <property type="match status" value="1"/>
</dbReference>